<dbReference type="GO" id="GO:0005737">
    <property type="term" value="C:cytoplasm"/>
    <property type="evidence" value="ECO:0007669"/>
    <property type="project" value="TreeGrafter"/>
</dbReference>
<protein>
    <recommendedName>
        <fullName evidence="2">Transglutaminase-like domain-containing protein</fullName>
    </recommendedName>
</protein>
<dbReference type="EMBL" id="BJXX01000121">
    <property type="protein sequence ID" value="GEN35219.1"/>
    <property type="molecule type" value="Genomic_DNA"/>
</dbReference>
<reference evidence="3 4" key="1">
    <citation type="submission" date="2019-07" db="EMBL/GenBank/DDBJ databases">
        <title>Whole genome shotgun sequence of Aneurinibacillus danicus NBRC 102444.</title>
        <authorList>
            <person name="Hosoyama A."/>
            <person name="Uohara A."/>
            <person name="Ohji S."/>
            <person name="Ichikawa N."/>
        </authorList>
    </citation>
    <scope>NUCLEOTIDE SEQUENCE [LARGE SCALE GENOMIC DNA]</scope>
    <source>
        <strain evidence="3 4">NBRC 102444</strain>
    </source>
</reference>
<feature type="chain" id="PRO_5022066378" description="Transglutaminase-like domain-containing protein" evidence="1">
    <location>
        <begin position="28"/>
        <end position="309"/>
    </location>
</feature>
<keyword evidence="4" id="KW-1185">Reference proteome</keyword>
<dbReference type="AlphaFoldDB" id="A0A511V8S2"/>
<feature type="signal peptide" evidence="1">
    <location>
        <begin position="1"/>
        <end position="27"/>
    </location>
</feature>
<dbReference type="InterPro" id="IPR052557">
    <property type="entry name" value="CAP/Cytokinesis_protein"/>
</dbReference>
<evidence type="ECO:0000313" key="3">
    <source>
        <dbReference type="EMBL" id="GEN35219.1"/>
    </source>
</evidence>
<dbReference type="InterPro" id="IPR002931">
    <property type="entry name" value="Transglutaminase-like"/>
</dbReference>
<sequence length="309" mass="35943">MKSLLRKWLVFSLILMVFTSVPLKAFAQVDTKNKQSYQELKAIIYQHLTNREPYFEITFMGPGRIDKTKSFVEQAFREIYNNDKYLLHSIKAYVVGGAVYKDRIIIGFKMEYHTTKEQEAFVDSRVKQIVKAIIKSGMNDHEKVKAIHDYIVSHVEYDNSLKEFSAYAALTKGKTVCNGYALLANKMLKEAQIDNRIVSGYAVNTTGKPEPHAWNLVKIEGKWYHVDCTWDDLGKGNQVFYPYYALSDSEIKHNHQWVPDMVPKASSLYIKELEIKKGKDSNRKDFYNSLIINIARDISYRNTGYRFNW</sequence>
<dbReference type="Gene3D" id="3.10.620.30">
    <property type="match status" value="1"/>
</dbReference>
<dbReference type="PANTHER" id="PTHR46333:SF2">
    <property type="entry name" value="CYTOKINESIS PROTEIN 3"/>
    <property type="match status" value="1"/>
</dbReference>
<dbReference type="InterPro" id="IPR038765">
    <property type="entry name" value="Papain-like_cys_pep_sf"/>
</dbReference>
<accession>A0A511V8S2</accession>
<evidence type="ECO:0000259" key="2">
    <source>
        <dbReference type="SMART" id="SM00460"/>
    </source>
</evidence>
<keyword evidence="1" id="KW-0732">Signal</keyword>
<dbReference type="PANTHER" id="PTHR46333">
    <property type="entry name" value="CYTOKINESIS PROTEIN 3"/>
    <property type="match status" value="1"/>
</dbReference>
<organism evidence="3 4">
    <name type="scientific">Aneurinibacillus danicus</name>
    <dbReference type="NCBI Taxonomy" id="267746"/>
    <lineage>
        <taxon>Bacteria</taxon>
        <taxon>Bacillati</taxon>
        <taxon>Bacillota</taxon>
        <taxon>Bacilli</taxon>
        <taxon>Bacillales</taxon>
        <taxon>Paenibacillaceae</taxon>
        <taxon>Aneurinibacillus group</taxon>
        <taxon>Aneurinibacillus</taxon>
    </lineage>
</organism>
<dbReference type="SMART" id="SM00460">
    <property type="entry name" value="TGc"/>
    <property type="match status" value="1"/>
</dbReference>
<gene>
    <name evidence="3" type="ORF">ADA01nite_26790</name>
</gene>
<feature type="domain" description="Transglutaminase-like" evidence="2">
    <location>
        <begin position="169"/>
        <end position="230"/>
    </location>
</feature>
<dbReference type="RefSeq" id="WP_170230281.1">
    <property type="nucleotide sequence ID" value="NZ_BJXX01000121.1"/>
</dbReference>
<dbReference type="SUPFAM" id="SSF54001">
    <property type="entry name" value="Cysteine proteinases"/>
    <property type="match status" value="1"/>
</dbReference>
<dbReference type="Proteomes" id="UP000321157">
    <property type="component" value="Unassembled WGS sequence"/>
</dbReference>
<evidence type="ECO:0000256" key="1">
    <source>
        <dbReference type="SAM" id="SignalP"/>
    </source>
</evidence>
<dbReference type="Pfam" id="PF01841">
    <property type="entry name" value="Transglut_core"/>
    <property type="match status" value="1"/>
</dbReference>
<evidence type="ECO:0000313" key="4">
    <source>
        <dbReference type="Proteomes" id="UP000321157"/>
    </source>
</evidence>
<comment type="caution">
    <text evidence="3">The sequence shown here is derived from an EMBL/GenBank/DDBJ whole genome shotgun (WGS) entry which is preliminary data.</text>
</comment>
<name>A0A511V8S2_9BACL</name>
<proteinExistence type="predicted"/>